<evidence type="ECO:0000313" key="2">
    <source>
        <dbReference type="Proteomes" id="UP000554235"/>
    </source>
</evidence>
<name>A0A8H4LHV2_9HYPO</name>
<dbReference type="AlphaFoldDB" id="A0A8H4LHV2"/>
<keyword evidence="2" id="KW-1185">Reference proteome</keyword>
<accession>A0A8H4LHV2</accession>
<comment type="caution">
    <text evidence="1">The sequence shown here is derived from an EMBL/GenBank/DDBJ whole genome shotgun (WGS) entry which is preliminary data.</text>
</comment>
<reference evidence="1 2" key="1">
    <citation type="submission" date="2020-01" db="EMBL/GenBank/DDBJ databases">
        <title>Identification and distribution of gene clusters putatively required for synthesis of sphingolipid metabolism inhibitors in phylogenetically diverse species of the filamentous fungus Fusarium.</title>
        <authorList>
            <person name="Kim H.-S."/>
            <person name="Busman M."/>
            <person name="Brown D.W."/>
            <person name="Divon H."/>
            <person name="Uhlig S."/>
            <person name="Proctor R.H."/>
        </authorList>
    </citation>
    <scope>NUCLEOTIDE SEQUENCE [LARGE SCALE GENOMIC DNA]</scope>
    <source>
        <strain evidence="1 2">NRRL 20459</strain>
    </source>
</reference>
<protein>
    <submittedName>
        <fullName evidence="1">Uncharacterized protein</fullName>
    </submittedName>
</protein>
<proteinExistence type="predicted"/>
<gene>
    <name evidence="1" type="ORF">FALBO_4058</name>
</gene>
<evidence type="ECO:0000313" key="1">
    <source>
        <dbReference type="EMBL" id="KAF4469041.1"/>
    </source>
</evidence>
<dbReference type="Proteomes" id="UP000554235">
    <property type="component" value="Unassembled WGS sequence"/>
</dbReference>
<sequence length="136" mass="14517">MGLFFTVRQPCHSLEGQSDEAGGSSHGHQNIAYGAECPRPRTFWSTRRRPFSRNHLWPGGFEFDDAPNGAAEVIPTGFWASATSGKVMAAMGDPEGCCQAVERAVGAWKLIQAKAVTDCPADLVGDRVCGGSYGAR</sequence>
<dbReference type="EMBL" id="JAADYS010000527">
    <property type="protein sequence ID" value="KAF4469041.1"/>
    <property type="molecule type" value="Genomic_DNA"/>
</dbReference>
<organism evidence="1 2">
    <name type="scientific">Fusarium albosuccineum</name>
    <dbReference type="NCBI Taxonomy" id="1237068"/>
    <lineage>
        <taxon>Eukaryota</taxon>
        <taxon>Fungi</taxon>
        <taxon>Dikarya</taxon>
        <taxon>Ascomycota</taxon>
        <taxon>Pezizomycotina</taxon>
        <taxon>Sordariomycetes</taxon>
        <taxon>Hypocreomycetidae</taxon>
        <taxon>Hypocreales</taxon>
        <taxon>Nectriaceae</taxon>
        <taxon>Fusarium</taxon>
        <taxon>Fusarium decemcellulare species complex</taxon>
    </lineage>
</organism>